<dbReference type="Proteomes" id="UP000824219">
    <property type="component" value="Linkage Group LG05"/>
</dbReference>
<name>A0A9D3SRH5_9TELE</name>
<sequence>MLPVLGRLSALWFKDGTTTEIPVSKPITLLLCPPSPSPSPGAPQAEAGARAKATAASQQDTSTDRATATTHKLLDDMLSVLGMLTEQNMKR</sequence>
<feature type="region of interest" description="Disordered" evidence="1">
    <location>
        <begin position="32"/>
        <end position="67"/>
    </location>
</feature>
<dbReference type="EMBL" id="JAHKSW010000005">
    <property type="protein sequence ID" value="KAG7332630.1"/>
    <property type="molecule type" value="Genomic_DNA"/>
</dbReference>
<gene>
    <name evidence="2" type="ORF">KOW79_004464</name>
</gene>
<feature type="compositionally biased region" description="Low complexity" evidence="1">
    <location>
        <begin position="45"/>
        <end position="56"/>
    </location>
</feature>
<accession>A0A9D3SRH5</accession>
<reference evidence="2 3" key="1">
    <citation type="submission" date="2021-06" db="EMBL/GenBank/DDBJ databases">
        <title>Chromosome-level genome assembly of the red-tail catfish (Hemibagrus wyckioides).</title>
        <authorList>
            <person name="Shao F."/>
        </authorList>
    </citation>
    <scope>NUCLEOTIDE SEQUENCE [LARGE SCALE GENOMIC DNA]</scope>
    <source>
        <strain evidence="2">EC202008001</strain>
        <tissue evidence="2">Blood</tissue>
    </source>
</reference>
<evidence type="ECO:0000256" key="1">
    <source>
        <dbReference type="SAM" id="MobiDB-lite"/>
    </source>
</evidence>
<evidence type="ECO:0000313" key="3">
    <source>
        <dbReference type="Proteomes" id="UP000824219"/>
    </source>
</evidence>
<evidence type="ECO:0000313" key="2">
    <source>
        <dbReference type="EMBL" id="KAG7332630.1"/>
    </source>
</evidence>
<protein>
    <submittedName>
        <fullName evidence="2">Uncharacterized protein</fullName>
    </submittedName>
</protein>
<proteinExistence type="predicted"/>
<comment type="caution">
    <text evidence="2">The sequence shown here is derived from an EMBL/GenBank/DDBJ whole genome shotgun (WGS) entry which is preliminary data.</text>
</comment>
<dbReference type="AlphaFoldDB" id="A0A9D3SRH5"/>
<keyword evidence="3" id="KW-1185">Reference proteome</keyword>
<feature type="compositionally biased region" description="Polar residues" evidence="1">
    <location>
        <begin position="57"/>
        <end position="67"/>
    </location>
</feature>
<organism evidence="2 3">
    <name type="scientific">Hemibagrus wyckioides</name>
    <dbReference type="NCBI Taxonomy" id="337641"/>
    <lineage>
        <taxon>Eukaryota</taxon>
        <taxon>Metazoa</taxon>
        <taxon>Chordata</taxon>
        <taxon>Craniata</taxon>
        <taxon>Vertebrata</taxon>
        <taxon>Euteleostomi</taxon>
        <taxon>Actinopterygii</taxon>
        <taxon>Neopterygii</taxon>
        <taxon>Teleostei</taxon>
        <taxon>Ostariophysi</taxon>
        <taxon>Siluriformes</taxon>
        <taxon>Bagridae</taxon>
        <taxon>Hemibagrus</taxon>
    </lineage>
</organism>